<evidence type="ECO:0000313" key="5">
    <source>
        <dbReference type="EMBL" id="VAW84398.1"/>
    </source>
</evidence>
<evidence type="ECO:0008006" key="6">
    <source>
        <dbReference type="Google" id="ProtNLM"/>
    </source>
</evidence>
<evidence type="ECO:0000256" key="4">
    <source>
        <dbReference type="ARBA" id="ARBA00023186"/>
    </source>
</evidence>
<sequence>MTSEKLQLLLNAEKLTEKMYVLASDENWQEMLVLQDERDHCLKDYDALPVSSSEQQATQVALQRIVKLDKQLRQLTQASLQGLTEKIGDMKVSRQAQKAYLQNSGNL</sequence>
<dbReference type="Pfam" id="PF05400">
    <property type="entry name" value="FliT"/>
    <property type="match status" value="1"/>
</dbReference>
<reference evidence="5" key="1">
    <citation type="submission" date="2018-06" db="EMBL/GenBank/DDBJ databases">
        <authorList>
            <person name="Zhirakovskaya E."/>
        </authorList>
    </citation>
    <scope>NUCLEOTIDE SEQUENCE</scope>
</reference>
<keyword evidence="4" id="KW-0143">Chaperone</keyword>
<dbReference type="EMBL" id="UOFP01000044">
    <property type="protein sequence ID" value="VAW84398.1"/>
    <property type="molecule type" value="Genomic_DNA"/>
</dbReference>
<gene>
    <name evidence="5" type="ORF">MNBD_GAMMA18-151</name>
</gene>
<dbReference type="AlphaFoldDB" id="A0A3B0YU05"/>
<keyword evidence="3" id="KW-1005">Bacterial flagellum biogenesis</keyword>
<accession>A0A3B0YU05</accession>
<evidence type="ECO:0000256" key="3">
    <source>
        <dbReference type="ARBA" id="ARBA00022795"/>
    </source>
</evidence>
<protein>
    <recommendedName>
        <fullName evidence="6">Flagellar protein FliT</fullName>
    </recommendedName>
</protein>
<feature type="non-terminal residue" evidence="5">
    <location>
        <position position="107"/>
    </location>
</feature>
<comment type="subcellular location">
    <subcellularLocation>
        <location evidence="1">Cytoplasm</location>
    </subcellularLocation>
</comment>
<dbReference type="Gene3D" id="1.20.58.380">
    <property type="entry name" value="Flagellar protein flit"/>
    <property type="match status" value="1"/>
</dbReference>
<proteinExistence type="predicted"/>
<keyword evidence="2" id="KW-0963">Cytoplasm</keyword>
<evidence type="ECO:0000256" key="1">
    <source>
        <dbReference type="ARBA" id="ARBA00004496"/>
    </source>
</evidence>
<dbReference type="InterPro" id="IPR008622">
    <property type="entry name" value="FliT"/>
</dbReference>
<name>A0A3B0YU05_9ZZZZ</name>
<evidence type="ECO:0000256" key="2">
    <source>
        <dbReference type="ARBA" id="ARBA00022490"/>
    </source>
</evidence>
<organism evidence="5">
    <name type="scientific">hydrothermal vent metagenome</name>
    <dbReference type="NCBI Taxonomy" id="652676"/>
    <lineage>
        <taxon>unclassified sequences</taxon>
        <taxon>metagenomes</taxon>
        <taxon>ecological metagenomes</taxon>
    </lineage>
</organism>